<evidence type="ECO:0000256" key="3">
    <source>
        <dbReference type="ARBA" id="ARBA00023163"/>
    </source>
</evidence>
<evidence type="ECO:0000313" key="8">
    <source>
        <dbReference type="Proteomes" id="UP000034392"/>
    </source>
</evidence>
<dbReference type="Gene3D" id="3.40.50.2300">
    <property type="match status" value="1"/>
</dbReference>
<dbReference type="InterPro" id="IPR000792">
    <property type="entry name" value="Tscrpt_reg_LuxR_C"/>
</dbReference>
<dbReference type="InterPro" id="IPR016032">
    <property type="entry name" value="Sig_transdc_resp-reg_C-effctor"/>
</dbReference>
<dbReference type="RefSeq" id="WP_053833498.1">
    <property type="nucleotide sequence ID" value="NZ_CP011452.2"/>
</dbReference>
<dbReference type="STRING" id="1267766.WYH_01822"/>
<dbReference type="Pfam" id="PF00072">
    <property type="entry name" value="Response_reg"/>
    <property type="match status" value="1"/>
</dbReference>
<feature type="modified residue" description="4-aspartylphosphate" evidence="4">
    <location>
        <position position="57"/>
    </location>
</feature>
<dbReference type="GO" id="GO:0000160">
    <property type="term" value="P:phosphorelay signal transduction system"/>
    <property type="evidence" value="ECO:0007669"/>
    <property type="project" value="InterPro"/>
</dbReference>
<dbReference type="PANTHER" id="PTHR44688:SF16">
    <property type="entry name" value="DNA-BINDING TRANSCRIPTIONAL ACTIVATOR DEVR_DOSR"/>
    <property type="match status" value="1"/>
</dbReference>
<evidence type="ECO:0000256" key="2">
    <source>
        <dbReference type="ARBA" id="ARBA00023125"/>
    </source>
</evidence>
<evidence type="ECO:0000256" key="4">
    <source>
        <dbReference type="PROSITE-ProRule" id="PRU00169"/>
    </source>
</evidence>
<dbReference type="AlphaFoldDB" id="A0A0F7KQP8"/>
<dbReference type="SMART" id="SM00421">
    <property type="entry name" value="HTH_LUXR"/>
    <property type="match status" value="1"/>
</dbReference>
<dbReference type="GO" id="GO:0006355">
    <property type="term" value="P:regulation of DNA-templated transcription"/>
    <property type="evidence" value="ECO:0007669"/>
    <property type="project" value="InterPro"/>
</dbReference>
<dbReference type="InterPro" id="IPR001789">
    <property type="entry name" value="Sig_transdc_resp-reg_receiver"/>
</dbReference>
<evidence type="ECO:0000313" key="7">
    <source>
        <dbReference type="EMBL" id="AKH42858.1"/>
    </source>
</evidence>
<dbReference type="EMBL" id="CP011452">
    <property type="protein sequence ID" value="AKH42858.1"/>
    <property type="molecule type" value="Genomic_DNA"/>
</dbReference>
<dbReference type="CDD" id="cd06170">
    <property type="entry name" value="LuxR_C_like"/>
    <property type="match status" value="1"/>
</dbReference>
<keyword evidence="1" id="KW-0805">Transcription regulation</keyword>
<evidence type="ECO:0000259" key="5">
    <source>
        <dbReference type="PROSITE" id="PS50043"/>
    </source>
</evidence>
<accession>A0A0F7KQP8</accession>
<feature type="domain" description="Response regulatory" evidence="6">
    <location>
        <begin position="5"/>
        <end position="121"/>
    </location>
</feature>
<dbReference type="PROSITE" id="PS50110">
    <property type="entry name" value="RESPONSE_REGULATORY"/>
    <property type="match status" value="1"/>
</dbReference>
<protein>
    <submittedName>
        <fullName evidence="7">Transcriptional regulatory protein DegU</fullName>
    </submittedName>
</protein>
<keyword evidence="8" id="KW-1185">Reference proteome</keyword>
<keyword evidence="2" id="KW-0238">DNA-binding</keyword>
<keyword evidence="4" id="KW-0597">Phosphoprotein</keyword>
<evidence type="ECO:0000256" key="1">
    <source>
        <dbReference type="ARBA" id="ARBA00023015"/>
    </source>
</evidence>
<dbReference type="OrthoDB" id="9814495at2"/>
<dbReference type="SUPFAM" id="SSF52172">
    <property type="entry name" value="CheY-like"/>
    <property type="match status" value="1"/>
</dbReference>
<dbReference type="PANTHER" id="PTHR44688">
    <property type="entry name" value="DNA-BINDING TRANSCRIPTIONAL ACTIVATOR DEVR_DOSR"/>
    <property type="match status" value="1"/>
</dbReference>
<dbReference type="PATRIC" id="fig|1267766.3.peg.1842"/>
<dbReference type="Pfam" id="PF00196">
    <property type="entry name" value="GerE"/>
    <property type="match status" value="1"/>
</dbReference>
<feature type="domain" description="HTH luxR-type" evidence="5">
    <location>
        <begin position="149"/>
        <end position="214"/>
    </location>
</feature>
<dbReference type="GO" id="GO:0003677">
    <property type="term" value="F:DNA binding"/>
    <property type="evidence" value="ECO:0007669"/>
    <property type="project" value="UniProtKB-KW"/>
</dbReference>
<dbReference type="PRINTS" id="PR00038">
    <property type="entry name" value="HTHLUXR"/>
</dbReference>
<dbReference type="InterPro" id="IPR011006">
    <property type="entry name" value="CheY-like_superfamily"/>
</dbReference>
<sequence length="246" mass="26876">MSKVHVALLGRNALVREGLRHILSRESFEVVESADNPAELMHPAPEGSDDTLIVLVDQSAQKYEDDEVFAIRNENENARFVFLTEQLNLEYMTQAFRLGAHGFILKSVGCESLLGSLRLVALGEKVLPGALAEKLPSISSASSVMVSKESSLDTPLSDRETEILSCLVIGLPNKLIARRLDLSEATVKVHVKGILRKLGVQNRTQAAIYALNNGFDSTFRTSSQDYSPVVHGDMDGVGAMNEHQMA</sequence>
<dbReference type="Proteomes" id="UP000034392">
    <property type="component" value="Chromosome"/>
</dbReference>
<gene>
    <name evidence="7" type="primary">degU</name>
    <name evidence="7" type="ORF">WYH_01822</name>
</gene>
<dbReference type="KEGG" id="aay:WYH_01822"/>
<dbReference type="SUPFAM" id="SSF46894">
    <property type="entry name" value="C-terminal effector domain of the bipartite response regulators"/>
    <property type="match status" value="1"/>
</dbReference>
<keyword evidence="3" id="KW-0804">Transcription</keyword>
<dbReference type="PROSITE" id="PS50043">
    <property type="entry name" value="HTH_LUXR_2"/>
    <property type="match status" value="1"/>
</dbReference>
<proteinExistence type="predicted"/>
<name>A0A0F7KQP8_9SPHN</name>
<reference evidence="7" key="1">
    <citation type="submission" date="2015-05" db="EMBL/GenBank/DDBJ databases">
        <title>The complete genome of Altererythrobacter atlanticus strain 26DY36.</title>
        <authorList>
            <person name="Wu Y.-H."/>
            <person name="Cheng H."/>
            <person name="Wu X.-W."/>
        </authorList>
    </citation>
    <scope>NUCLEOTIDE SEQUENCE [LARGE SCALE GENOMIC DNA]</scope>
    <source>
        <strain evidence="7">26DY36</strain>
    </source>
</reference>
<evidence type="ECO:0000259" key="6">
    <source>
        <dbReference type="PROSITE" id="PS50110"/>
    </source>
</evidence>
<organism evidence="7 8">
    <name type="scientific">Croceibacterium atlanticum</name>
    <dbReference type="NCBI Taxonomy" id="1267766"/>
    <lineage>
        <taxon>Bacteria</taxon>
        <taxon>Pseudomonadati</taxon>
        <taxon>Pseudomonadota</taxon>
        <taxon>Alphaproteobacteria</taxon>
        <taxon>Sphingomonadales</taxon>
        <taxon>Erythrobacteraceae</taxon>
        <taxon>Croceibacterium</taxon>
    </lineage>
</organism>